<evidence type="ECO:0000313" key="4">
    <source>
        <dbReference type="EMBL" id="QBH97420.1"/>
    </source>
</evidence>
<dbReference type="SUPFAM" id="SSF140566">
    <property type="entry name" value="FlgN-like"/>
    <property type="match status" value="1"/>
</dbReference>
<dbReference type="AlphaFoldDB" id="A0A411WMR1"/>
<comment type="function">
    <text evidence="1">Required for the efficient initiation of filament assembly.</text>
</comment>
<dbReference type="InterPro" id="IPR036679">
    <property type="entry name" value="FlgN-like_sf"/>
</dbReference>
<organism evidence="4 5">
    <name type="scientific">Limnobaculum zhutongyuii</name>
    <dbReference type="NCBI Taxonomy" id="2498113"/>
    <lineage>
        <taxon>Bacteria</taxon>
        <taxon>Pseudomonadati</taxon>
        <taxon>Pseudomonadota</taxon>
        <taxon>Gammaproteobacteria</taxon>
        <taxon>Enterobacterales</taxon>
        <taxon>Budviciaceae</taxon>
        <taxon>Limnobaculum</taxon>
    </lineage>
</organism>
<comment type="similarity">
    <text evidence="2">Belongs to the FlgN family.</text>
</comment>
<dbReference type="EMBL" id="CP034752">
    <property type="protein sequence ID" value="QBH97420.1"/>
    <property type="molecule type" value="Genomic_DNA"/>
</dbReference>
<dbReference type="Proteomes" id="UP000293154">
    <property type="component" value="Chromosome"/>
</dbReference>
<evidence type="ECO:0000256" key="2">
    <source>
        <dbReference type="ARBA" id="ARBA00007703"/>
    </source>
</evidence>
<dbReference type="Pfam" id="PF05130">
    <property type="entry name" value="FlgN"/>
    <property type="match status" value="1"/>
</dbReference>
<name>A0A411WMR1_9GAMM</name>
<protein>
    <submittedName>
        <fullName evidence="4">Uncharacterized protein</fullName>
    </submittedName>
</protein>
<dbReference type="InterPro" id="IPR007809">
    <property type="entry name" value="FlgN-like"/>
</dbReference>
<proteinExistence type="inferred from homology"/>
<sequence>MKMLQEQVMELLTELQLDRRSYIKLILLLKQQQTMITARKTDAIDELNQRISHIYHQLTKSAQKRISTLKNLCIPPHDEGILFLFSRLPANHHIQAKELWNDIMQRMHECSTLSAHNHQILSTRI</sequence>
<evidence type="ECO:0000256" key="3">
    <source>
        <dbReference type="ARBA" id="ARBA00022795"/>
    </source>
</evidence>
<dbReference type="GO" id="GO:0044780">
    <property type="term" value="P:bacterial-type flagellum assembly"/>
    <property type="evidence" value="ECO:0007669"/>
    <property type="project" value="InterPro"/>
</dbReference>
<dbReference type="OrthoDB" id="5600584at2"/>
<keyword evidence="5" id="KW-1185">Reference proteome</keyword>
<gene>
    <name evidence="4" type="ORF">EKN56_14025</name>
</gene>
<evidence type="ECO:0000313" key="5">
    <source>
        <dbReference type="Proteomes" id="UP000293154"/>
    </source>
</evidence>
<evidence type="ECO:0000256" key="1">
    <source>
        <dbReference type="ARBA" id="ARBA00002397"/>
    </source>
</evidence>
<dbReference type="KEGG" id="prag:EKN56_14025"/>
<reference evidence="4 5" key="1">
    <citation type="submission" date="2019-03" db="EMBL/GenBank/DDBJ databases">
        <title>Pragia sp. nov. isolated from the gut tract of Carduelis flavirostris.</title>
        <authorList>
            <person name="Ge Y."/>
        </authorList>
    </citation>
    <scope>NUCLEOTIDE SEQUENCE [LARGE SCALE GENOMIC DNA]</scope>
    <source>
        <strain evidence="4 5">CF-458</strain>
    </source>
</reference>
<keyword evidence="3" id="KW-1005">Bacterial flagellum biogenesis</keyword>
<accession>A0A411WMR1</accession>
<dbReference type="Gene3D" id="1.20.58.300">
    <property type="entry name" value="FlgN-like"/>
    <property type="match status" value="1"/>
</dbReference>